<proteinExistence type="predicted"/>
<evidence type="ECO:0000256" key="1">
    <source>
        <dbReference type="SAM" id="MobiDB-lite"/>
    </source>
</evidence>
<dbReference type="Pfam" id="PF13556">
    <property type="entry name" value="HTH_30"/>
    <property type="match status" value="1"/>
</dbReference>
<feature type="domain" description="PucR C-terminal helix-turn-helix" evidence="2">
    <location>
        <begin position="501"/>
        <end position="556"/>
    </location>
</feature>
<gene>
    <name evidence="3" type="ORF">SA2016_0990</name>
</gene>
<sequence>MSNYQSRGTGPRPAVRFPAAEAPQDRLPTVHSMGRLIGTEFASLVEAADAGDRCVSGSVLYDPNAQPPRFPGAVALGIGLSLSGKRFRQRLEDLKEAGYVALVYKANGASDERLREVARAAGIALFRAADSTPWNQLAEIIDAAIAPHRSSGRTLVDIRPGDLFDLANTVAALAGGAIAIADPEQTILAYSTLPDQPIDETRRNSILRLHVPQTEQNDLDYRRVHAAVDVVDVETEEPGLRRCAIAIRAGDSVLGSLWLLTAAASIGGDTARVMREAANVAALHLLHRRTAFVSNLTRQVDLVKPLLFEPARAELAALKLGISSTSVRIAALSSWPLQPGPGALQTLQSRLRLFDIVRTSCAVRLPTAVCGLADNIVYVVLPQADDSLHRFHQEAILRVVQNAARLLSIPVVAGIGAPAALSKLEQSRTGAEAVLGELIRDLDEGRISPQSGGVVADRELLGSRLHLRQIVMDLQKAGHLPGEYATKIAEYDAEHKTSFEETLRTHLDAGRNAIEAAKKLGLHVNTVRYRLSRIEPLFGIDLDDPETRLLVWLQLWARHN</sequence>
<dbReference type="EMBL" id="CP014518">
    <property type="protein sequence ID" value="AMM31675.1"/>
    <property type="molecule type" value="Genomic_DNA"/>
</dbReference>
<dbReference type="AlphaFoldDB" id="A0A126ZZ42"/>
<name>A0A126ZZ42_9MICC</name>
<organism evidence="3 4">
    <name type="scientific">Sinomonas atrocyanea</name>
    <dbReference type="NCBI Taxonomy" id="37927"/>
    <lineage>
        <taxon>Bacteria</taxon>
        <taxon>Bacillati</taxon>
        <taxon>Actinomycetota</taxon>
        <taxon>Actinomycetes</taxon>
        <taxon>Micrococcales</taxon>
        <taxon>Micrococcaceae</taxon>
        <taxon>Sinomonas</taxon>
    </lineage>
</organism>
<evidence type="ECO:0000259" key="2">
    <source>
        <dbReference type="Pfam" id="PF13556"/>
    </source>
</evidence>
<dbReference type="STRING" id="37927.SA2016_0990"/>
<dbReference type="InterPro" id="IPR042070">
    <property type="entry name" value="PucR_C-HTH_sf"/>
</dbReference>
<feature type="region of interest" description="Disordered" evidence="1">
    <location>
        <begin position="1"/>
        <end position="23"/>
    </location>
</feature>
<dbReference type="PANTHER" id="PTHR33744">
    <property type="entry name" value="CARBOHYDRATE DIACID REGULATOR"/>
    <property type="match status" value="1"/>
</dbReference>
<dbReference type="InterPro" id="IPR025736">
    <property type="entry name" value="PucR_C-HTH_dom"/>
</dbReference>
<dbReference type="Gene3D" id="1.10.10.2840">
    <property type="entry name" value="PucR C-terminal helix-turn-helix domain"/>
    <property type="match status" value="1"/>
</dbReference>
<evidence type="ECO:0000313" key="3">
    <source>
        <dbReference type="EMBL" id="AMM31675.1"/>
    </source>
</evidence>
<protein>
    <recommendedName>
        <fullName evidence="2">PucR C-terminal helix-turn-helix domain-containing protein</fullName>
    </recommendedName>
</protein>
<dbReference type="InterPro" id="IPR051448">
    <property type="entry name" value="CdaR-like_regulators"/>
</dbReference>
<dbReference type="PATRIC" id="fig|37927.3.peg.1032"/>
<dbReference type="Proteomes" id="UP000070134">
    <property type="component" value="Chromosome"/>
</dbReference>
<accession>A0A126ZZ42</accession>
<reference evidence="3 4" key="1">
    <citation type="submission" date="2016-02" db="EMBL/GenBank/DDBJ databases">
        <title>Complete genome of Sinomonas atrocyanea KCTC 3377.</title>
        <authorList>
            <person name="Kim K.M."/>
        </authorList>
    </citation>
    <scope>NUCLEOTIDE SEQUENCE [LARGE SCALE GENOMIC DNA]</scope>
    <source>
        <strain evidence="3 4">KCTC 3377</strain>
    </source>
</reference>
<dbReference type="PANTHER" id="PTHR33744:SF17">
    <property type="entry name" value="CONSERVED PROTEIN"/>
    <property type="match status" value="1"/>
</dbReference>
<keyword evidence="4" id="KW-1185">Reference proteome</keyword>
<dbReference type="KEGG" id="satk:SA2016_0990"/>
<evidence type="ECO:0000313" key="4">
    <source>
        <dbReference type="Proteomes" id="UP000070134"/>
    </source>
</evidence>